<proteinExistence type="inferred from homology"/>
<comment type="caution">
    <text evidence="11">Lacks conserved residue(s) required for the propagation of feature annotation.</text>
</comment>
<comment type="function">
    <text evidence="11">Catalyzes the epimerization of the S- and R-forms of NAD(P)HX, a damaged form of NAD(P)H that is a result of enzymatic or heat-dependent hydration. This is a prerequisite for the S-specific NAD(P)H-hydrate dehydratase to allow the repair of both epimers of NAD(P)HX.</text>
</comment>
<feature type="binding site" evidence="11">
    <location>
        <begin position="165"/>
        <end position="171"/>
    </location>
    <ligand>
        <name>(6S)-NADPHX</name>
        <dbReference type="ChEBI" id="CHEBI:64076"/>
    </ligand>
</feature>
<feature type="domain" description="YjeF N-terminal" evidence="12">
    <location>
        <begin position="43"/>
        <end position="251"/>
    </location>
</feature>
<keyword evidence="7 11" id="KW-0630">Potassium</keyword>
<keyword evidence="5 11" id="KW-0547">Nucleotide-binding</keyword>
<dbReference type="PANTHER" id="PTHR13232:SF10">
    <property type="entry name" value="NAD(P)H-HYDRATE EPIMERASE"/>
    <property type="match status" value="1"/>
</dbReference>
<dbReference type="PROSITE" id="PS51385">
    <property type="entry name" value="YJEF_N"/>
    <property type="match status" value="1"/>
</dbReference>
<dbReference type="Proteomes" id="UP000663879">
    <property type="component" value="Unassembled WGS sequence"/>
</dbReference>
<dbReference type="GO" id="GO:0052856">
    <property type="term" value="F:NAD(P)HX epimerase activity"/>
    <property type="evidence" value="ECO:0007669"/>
    <property type="project" value="UniProtKB-UniRule"/>
</dbReference>
<dbReference type="InterPro" id="IPR032976">
    <property type="entry name" value="YJEFN_prot_NAXE-like"/>
</dbReference>
<evidence type="ECO:0000313" key="13">
    <source>
        <dbReference type="EMBL" id="CAF0725627.1"/>
    </source>
</evidence>
<evidence type="ECO:0000313" key="14">
    <source>
        <dbReference type="Proteomes" id="UP000663879"/>
    </source>
</evidence>
<dbReference type="EC" id="5.1.99.6" evidence="3 11"/>
<comment type="catalytic activity">
    <reaction evidence="1 11">
        <text>(6R)-NADHX = (6S)-NADHX</text>
        <dbReference type="Rhea" id="RHEA:32215"/>
        <dbReference type="ChEBI" id="CHEBI:64074"/>
        <dbReference type="ChEBI" id="CHEBI:64075"/>
        <dbReference type="EC" id="5.1.99.6"/>
    </reaction>
</comment>
<dbReference type="Pfam" id="PF03853">
    <property type="entry name" value="YjeF_N"/>
    <property type="match status" value="1"/>
</dbReference>
<keyword evidence="9 11" id="KW-0413">Isomerase</keyword>
<dbReference type="GO" id="GO:0046872">
    <property type="term" value="F:metal ion binding"/>
    <property type="evidence" value="ECO:0007669"/>
    <property type="project" value="UniProtKB-KW"/>
</dbReference>
<evidence type="ECO:0000256" key="9">
    <source>
        <dbReference type="ARBA" id="ARBA00023235"/>
    </source>
</evidence>
<dbReference type="NCBIfam" id="TIGR00197">
    <property type="entry name" value="yjeF_nterm"/>
    <property type="match status" value="1"/>
</dbReference>
<dbReference type="SUPFAM" id="SSF64153">
    <property type="entry name" value="YjeF N-terminal domain-like"/>
    <property type="match status" value="1"/>
</dbReference>
<gene>
    <name evidence="13" type="ORF">OXX778_LOCUS2496</name>
</gene>
<evidence type="ECO:0000256" key="10">
    <source>
        <dbReference type="ARBA" id="ARBA00041210"/>
    </source>
</evidence>
<evidence type="ECO:0000256" key="3">
    <source>
        <dbReference type="ARBA" id="ARBA00012228"/>
    </source>
</evidence>
<keyword evidence="8 11" id="KW-0520">NAD</keyword>
<evidence type="ECO:0000259" key="12">
    <source>
        <dbReference type="PROSITE" id="PS51385"/>
    </source>
</evidence>
<organism evidence="13 14">
    <name type="scientific">Brachionus calyciflorus</name>
    <dbReference type="NCBI Taxonomy" id="104777"/>
    <lineage>
        <taxon>Eukaryota</taxon>
        <taxon>Metazoa</taxon>
        <taxon>Spiralia</taxon>
        <taxon>Gnathifera</taxon>
        <taxon>Rotifera</taxon>
        <taxon>Eurotatoria</taxon>
        <taxon>Monogononta</taxon>
        <taxon>Pseudotrocha</taxon>
        <taxon>Ploima</taxon>
        <taxon>Brachionidae</taxon>
        <taxon>Brachionus</taxon>
    </lineage>
</organism>
<comment type="catalytic activity">
    <reaction evidence="2 11">
        <text>(6R)-NADPHX = (6S)-NADPHX</text>
        <dbReference type="Rhea" id="RHEA:32227"/>
        <dbReference type="ChEBI" id="CHEBI:64076"/>
        <dbReference type="ChEBI" id="CHEBI:64077"/>
        <dbReference type="EC" id="5.1.99.6"/>
    </reaction>
</comment>
<evidence type="ECO:0000256" key="6">
    <source>
        <dbReference type="ARBA" id="ARBA00022857"/>
    </source>
</evidence>
<feature type="binding site" evidence="11">
    <location>
        <position position="96"/>
    </location>
    <ligand>
        <name>K(+)</name>
        <dbReference type="ChEBI" id="CHEBI:29103"/>
    </ligand>
</feature>
<evidence type="ECO:0000256" key="5">
    <source>
        <dbReference type="ARBA" id="ARBA00022741"/>
    </source>
</evidence>
<dbReference type="HAMAP" id="MF_01966">
    <property type="entry name" value="NADHX_epimerase"/>
    <property type="match status" value="1"/>
</dbReference>
<evidence type="ECO:0000256" key="7">
    <source>
        <dbReference type="ARBA" id="ARBA00022958"/>
    </source>
</evidence>
<comment type="caution">
    <text evidence="13">The sequence shown here is derived from an EMBL/GenBank/DDBJ whole genome shotgun (WGS) entry which is preliminary data.</text>
</comment>
<protein>
    <recommendedName>
        <fullName evidence="3 11">NAD(P)H-hydrate epimerase</fullName>
        <ecNumber evidence="3 11">5.1.99.6</ecNumber>
    </recommendedName>
    <alternativeName>
        <fullName evidence="10 11">NAD(P)HX epimerase</fullName>
    </alternativeName>
</protein>
<dbReference type="EMBL" id="CAJNOC010000196">
    <property type="protein sequence ID" value="CAF0725627.1"/>
    <property type="molecule type" value="Genomic_DNA"/>
</dbReference>
<keyword evidence="14" id="KW-1185">Reference proteome</keyword>
<name>A0A813MRW6_9BILA</name>
<accession>A0A813MRW6</accession>
<dbReference type="GO" id="GO:0005739">
    <property type="term" value="C:mitochondrion"/>
    <property type="evidence" value="ECO:0007669"/>
    <property type="project" value="TreeGrafter"/>
</dbReference>
<dbReference type="AlphaFoldDB" id="A0A813MRW6"/>
<dbReference type="InterPro" id="IPR004443">
    <property type="entry name" value="YjeF_N_dom"/>
</dbReference>
<feature type="binding site" evidence="11">
    <location>
        <begin position="95"/>
        <end position="99"/>
    </location>
    <ligand>
        <name>(6S)-NADPHX</name>
        <dbReference type="ChEBI" id="CHEBI:64076"/>
    </ligand>
</feature>
<dbReference type="Gene3D" id="3.40.50.10260">
    <property type="entry name" value="YjeF N-terminal domain"/>
    <property type="match status" value="1"/>
</dbReference>
<dbReference type="GO" id="GO:0000166">
    <property type="term" value="F:nucleotide binding"/>
    <property type="evidence" value="ECO:0007669"/>
    <property type="project" value="UniProtKB-KW"/>
</dbReference>
<evidence type="ECO:0000256" key="2">
    <source>
        <dbReference type="ARBA" id="ARBA00000909"/>
    </source>
</evidence>
<evidence type="ECO:0000256" key="8">
    <source>
        <dbReference type="ARBA" id="ARBA00023027"/>
    </source>
</evidence>
<dbReference type="PANTHER" id="PTHR13232">
    <property type="entry name" value="NAD(P)H-HYDRATE EPIMERASE"/>
    <property type="match status" value="1"/>
</dbReference>
<evidence type="ECO:0000256" key="1">
    <source>
        <dbReference type="ARBA" id="ARBA00000013"/>
    </source>
</evidence>
<reference evidence="13" key="1">
    <citation type="submission" date="2021-02" db="EMBL/GenBank/DDBJ databases">
        <authorList>
            <person name="Nowell W R."/>
        </authorList>
    </citation>
    <scope>NUCLEOTIDE SEQUENCE</scope>
    <source>
        <strain evidence="13">Ploen Becks lab</strain>
    </source>
</reference>
<feature type="binding site" evidence="11">
    <location>
        <position position="194"/>
    </location>
    <ligand>
        <name>(6S)-NADPHX</name>
        <dbReference type="ChEBI" id="CHEBI:64076"/>
    </ligand>
</feature>
<feature type="binding site" evidence="11">
    <location>
        <position position="161"/>
    </location>
    <ligand>
        <name>K(+)</name>
        <dbReference type="ChEBI" id="CHEBI:29103"/>
    </ligand>
</feature>
<feature type="binding site" evidence="11">
    <location>
        <position position="197"/>
    </location>
    <ligand>
        <name>K(+)</name>
        <dbReference type="ChEBI" id="CHEBI:29103"/>
    </ligand>
</feature>
<sequence length="277" mass="31141">MASFFPNLRASFKKVSKKTIVSDDIIHFISAKNIPRYLDQREAQNIDIELFNEYKFSLDQLMELAGYSCAVAIANAYPLKNLSNSNIIVCCGPGNNGGDGLVCARHLKLFGYKPTIFYPKRTDKRIFTDLVTQCEKMNIPFLVCLPNESRLIDINYNIIVDAIFGFSFSGELRPPFVNILDRLKQATIPIVSIDIPSGWDIENGNPDGLQPECLVSLTAPKLCAKHFNGKYHYLGGRFVPNALAEKYELNLPEYPGTDPCVLLKKEVTSTEKSDWVF</sequence>
<keyword evidence="4 11" id="KW-0479">Metal-binding</keyword>
<dbReference type="OrthoDB" id="10064708at2759"/>
<comment type="similarity">
    <text evidence="11">Belongs to the NnrE/AIBP family.</text>
</comment>
<evidence type="ECO:0000256" key="11">
    <source>
        <dbReference type="HAMAP-Rule" id="MF_03159"/>
    </source>
</evidence>
<dbReference type="FunFam" id="3.40.50.10260:FF:000002">
    <property type="entry name" value="NAD(P)H-hydrate epimerase"/>
    <property type="match status" value="1"/>
</dbReference>
<evidence type="ECO:0000256" key="4">
    <source>
        <dbReference type="ARBA" id="ARBA00022723"/>
    </source>
</evidence>
<comment type="cofactor">
    <cofactor evidence="11">
        <name>K(+)</name>
        <dbReference type="ChEBI" id="CHEBI:29103"/>
    </cofactor>
    <text evidence="11">Binds 1 potassium ion per subunit.</text>
</comment>
<dbReference type="InterPro" id="IPR036652">
    <property type="entry name" value="YjeF_N_dom_sf"/>
</dbReference>
<keyword evidence="6" id="KW-0521">NADP</keyword>